<dbReference type="AlphaFoldDB" id="A0A517YQC7"/>
<evidence type="ECO:0000313" key="1">
    <source>
        <dbReference type="EMBL" id="QDU32422.1"/>
    </source>
</evidence>
<accession>A0A517YQC7</accession>
<name>A0A517YQC7_9BACT</name>
<evidence type="ECO:0000313" key="2">
    <source>
        <dbReference type="Proteomes" id="UP000317369"/>
    </source>
</evidence>
<sequence>MEPSNTFNKMGIVINASGVALISQKKDRWRMSSSA</sequence>
<keyword evidence="2" id="KW-1185">Reference proteome</keyword>
<dbReference type="EMBL" id="CP036425">
    <property type="protein sequence ID" value="QDU32422.1"/>
    <property type="molecule type" value="Genomic_DNA"/>
</dbReference>
<gene>
    <name evidence="1" type="ORF">KS4_04540</name>
</gene>
<dbReference type="Proteomes" id="UP000317369">
    <property type="component" value="Chromosome"/>
</dbReference>
<reference evidence="1 2" key="1">
    <citation type="submission" date="2019-02" db="EMBL/GenBank/DDBJ databases">
        <title>Deep-cultivation of Planctomycetes and their phenomic and genomic characterization uncovers novel biology.</title>
        <authorList>
            <person name="Wiegand S."/>
            <person name="Jogler M."/>
            <person name="Boedeker C."/>
            <person name="Pinto D."/>
            <person name="Vollmers J."/>
            <person name="Rivas-Marin E."/>
            <person name="Kohn T."/>
            <person name="Peeters S.H."/>
            <person name="Heuer A."/>
            <person name="Rast P."/>
            <person name="Oberbeckmann S."/>
            <person name="Bunk B."/>
            <person name="Jeske O."/>
            <person name="Meyerdierks A."/>
            <person name="Storesund J.E."/>
            <person name="Kallscheuer N."/>
            <person name="Luecker S."/>
            <person name="Lage O.M."/>
            <person name="Pohl T."/>
            <person name="Merkel B.J."/>
            <person name="Hornburger P."/>
            <person name="Mueller R.-W."/>
            <person name="Bruemmer F."/>
            <person name="Labrenz M."/>
            <person name="Spormann A.M."/>
            <person name="Op den Camp H."/>
            <person name="Overmann J."/>
            <person name="Amann R."/>
            <person name="Jetten M.S.M."/>
            <person name="Mascher T."/>
            <person name="Medema M.H."/>
            <person name="Devos D.P."/>
            <person name="Kaster A.-K."/>
            <person name="Ovreas L."/>
            <person name="Rohde M."/>
            <person name="Galperin M.Y."/>
            <person name="Jogler C."/>
        </authorList>
    </citation>
    <scope>NUCLEOTIDE SEQUENCE [LARGE SCALE GENOMIC DNA]</scope>
    <source>
        <strain evidence="1 2">KS4</strain>
    </source>
</reference>
<dbReference type="KEGG" id="pcor:KS4_04540"/>
<proteinExistence type="predicted"/>
<protein>
    <submittedName>
        <fullName evidence="1">Uncharacterized protein</fullName>
    </submittedName>
</protein>
<organism evidence="1 2">
    <name type="scientific">Poriferisphaera corsica</name>
    <dbReference type="NCBI Taxonomy" id="2528020"/>
    <lineage>
        <taxon>Bacteria</taxon>
        <taxon>Pseudomonadati</taxon>
        <taxon>Planctomycetota</taxon>
        <taxon>Phycisphaerae</taxon>
        <taxon>Phycisphaerales</taxon>
        <taxon>Phycisphaeraceae</taxon>
        <taxon>Poriferisphaera</taxon>
    </lineage>
</organism>